<organism evidence="1 2">
    <name type="scientific">Duganella callida</name>
    <dbReference type="NCBI Taxonomy" id="2561932"/>
    <lineage>
        <taxon>Bacteria</taxon>
        <taxon>Pseudomonadati</taxon>
        <taxon>Pseudomonadota</taxon>
        <taxon>Betaproteobacteria</taxon>
        <taxon>Burkholderiales</taxon>
        <taxon>Oxalobacteraceae</taxon>
        <taxon>Telluria group</taxon>
        <taxon>Duganella</taxon>
    </lineage>
</organism>
<comment type="caution">
    <text evidence="1">The sequence shown here is derived from an EMBL/GenBank/DDBJ whole genome shotgun (WGS) entry which is preliminary data.</text>
</comment>
<dbReference type="Gene3D" id="1.20.58.1300">
    <property type="match status" value="1"/>
</dbReference>
<dbReference type="GO" id="GO:0016853">
    <property type="term" value="F:isomerase activity"/>
    <property type="evidence" value="ECO:0007669"/>
    <property type="project" value="UniProtKB-KW"/>
</dbReference>
<dbReference type="OrthoDB" id="7337390at2"/>
<dbReference type="InterPro" id="IPR053482">
    <property type="entry name" value="DPA-CoA_Dioxygenase"/>
</dbReference>
<dbReference type="Gene3D" id="3.90.226.10">
    <property type="entry name" value="2-enoyl-CoA Hydratase, Chain A, domain 1"/>
    <property type="match status" value="1"/>
</dbReference>
<name>A0A4Y9SQS7_9BURK</name>
<dbReference type="AlphaFoldDB" id="A0A4Y9SQS7"/>
<dbReference type="InterPro" id="IPR001753">
    <property type="entry name" value="Enoyl-CoA_hydra/iso"/>
</dbReference>
<gene>
    <name evidence="1" type="ORF">E4L98_04460</name>
</gene>
<evidence type="ECO:0000313" key="1">
    <source>
        <dbReference type="EMBL" id="TFW29132.1"/>
    </source>
</evidence>
<sequence length="449" mass="48815">MRSSQHFTAAAAAPDWRSWLDQAPAATRVPDIDSRALTRHLEGGAALLAALPARPQRSAAQLALAAAVHEAGRTARTRFLRLHADWVYERLTEGRSRRPQLAELVYAAADAFPGLTPTRATIAAERTALQGDKEGYEIDQGIFFAEVLAAPASGLHLLESMLRPAPSSAALLQQFRRDGRLPLATLTLERRGAAAHLTMHNLDCLNAEDDQVIADMEAAVDVALLDDEVRVCVLRGGVMRHPKYAGRRVFSAGINLKQLHRGRISYVEFLLQRELGYISKMLRGVLQDQPGALQPRQLVKPWIAAVDSFAIGGGAQLLLVCDKVIGADDSFFSLPAAQEGIVPGVANLRLGRAVGARVSRQIILGGRRIRAAEADGRLLFDEVVAPEALDQAVERAVADYDSPAVVANKRMLTLAEEPLEAFRLYMAEFALEQAHRLYSADVLAKVSRA</sequence>
<dbReference type="Pfam" id="PF00378">
    <property type="entry name" value="ECH_1"/>
    <property type="match status" value="1"/>
</dbReference>
<dbReference type="PANTHER" id="PTHR11941">
    <property type="entry name" value="ENOYL-COA HYDRATASE-RELATED"/>
    <property type="match status" value="1"/>
</dbReference>
<dbReference type="RefSeq" id="WP_135200370.1">
    <property type="nucleotide sequence ID" value="NZ_SPVG01000041.1"/>
</dbReference>
<dbReference type="NCBIfam" id="NF042432">
    <property type="entry name" value="DHPACoAdixog_DpgC"/>
    <property type="match status" value="1"/>
</dbReference>
<dbReference type="SUPFAM" id="SSF52096">
    <property type="entry name" value="ClpP/crotonase"/>
    <property type="match status" value="1"/>
</dbReference>
<dbReference type="Proteomes" id="UP000297729">
    <property type="component" value="Unassembled WGS sequence"/>
</dbReference>
<accession>A0A4Y9SQS7</accession>
<dbReference type="CDD" id="cd06558">
    <property type="entry name" value="crotonase-like"/>
    <property type="match status" value="1"/>
</dbReference>
<dbReference type="PANTHER" id="PTHR11941:SF54">
    <property type="entry name" value="ENOYL-COA HYDRATASE, MITOCHONDRIAL"/>
    <property type="match status" value="1"/>
</dbReference>
<dbReference type="EMBL" id="SPVG01000041">
    <property type="protein sequence ID" value="TFW29132.1"/>
    <property type="molecule type" value="Genomic_DNA"/>
</dbReference>
<protein>
    <submittedName>
        <fullName evidence="1">Enoyl-CoA hydratase/isomerase family protein</fullName>
    </submittedName>
</protein>
<proteinExistence type="predicted"/>
<evidence type="ECO:0000313" key="2">
    <source>
        <dbReference type="Proteomes" id="UP000297729"/>
    </source>
</evidence>
<keyword evidence="1" id="KW-0413">Isomerase</keyword>
<dbReference type="GO" id="GO:0006635">
    <property type="term" value="P:fatty acid beta-oxidation"/>
    <property type="evidence" value="ECO:0007669"/>
    <property type="project" value="TreeGrafter"/>
</dbReference>
<dbReference type="InterPro" id="IPR029045">
    <property type="entry name" value="ClpP/crotonase-like_dom_sf"/>
</dbReference>
<keyword evidence="2" id="KW-1185">Reference proteome</keyword>
<reference evidence="1 2" key="1">
    <citation type="submission" date="2019-03" db="EMBL/GenBank/DDBJ databases">
        <title>Draft Genome Sequence of Duganella callidus sp. nov., a Novel Duganella Species Isolated from Cultivated Soil.</title>
        <authorList>
            <person name="Raths R."/>
            <person name="Peta V."/>
            <person name="Bucking H."/>
        </authorList>
    </citation>
    <scope>NUCLEOTIDE SEQUENCE [LARGE SCALE GENOMIC DNA]</scope>
    <source>
        <strain evidence="1 2">DN04</strain>
    </source>
</reference>